<evidence type="ECO:0000313" key="2">
    <source>
        <dbReference type="EMBL" id="PKC02372.1"/>
    </source>
</evidence>
<dbReference type="VEuPathDB" id="FungiDB:RhiirA1_422629"/>
<dbReference type="VEuPathDB" id="FungiDB:FUN_010023"/>
<dbReference type="OrthoDB" id="10378151at2759"/>
<accession>A0A2N0P6C6</accession>
<feature type="region of interest" description="Disordered" evidence="1">
    <location>
        <begin position="118"/>
        <end position="141"/>
    </location>
</feature>
<protein>
    <submittedName>
        <fullName evidence="2">Uncharacterized protein</fullName>
    </submittedName>
</protein>
<sequence>MLDSRWSYAEIKKKFRWQVCKRIEDDNQEDDCSIIRYFAKTYRATFGKIIRVNGIRYIILYFSTEDILMKAVSDSLQTYEVGLELLIKKENDFIDDTGELNEINKTLKWRNTTTSRARGLRTEQEQYKGTPENFASSSRRQ</sequence>
<dbReference type="VEuPathDB" id="FungiDB:RhiirFUN_004200"/>
<comment type="caution">
    <text evidence="2">The sequence shown here is derived from an EMBL/GenBank/DDBJ whole genome shotgun (WGS) entry which is preliminary data.</text>
</comment>
<evidence type="ECO:0000256" key="1">
    <source>
        <dbReference type="SAM" id="MobiDB-lite"/>
    </source>
</evidence>
<gene>
    <name evidence="2" type="ORF">RhiirA5_425341</name>
</gene>
<dbReference type="AlphaFoldDB" id="A0A2N0P6C6"/>
<name>A0A2N0P6C6_9GLOM</name>
<reference evidence="2 3" key="2">
    <citation type="submission" date="2017-09" db="EMBL/GenBank/DDBJ databases">
        <title>Extensive intraspecific genome diversity in a model arbuscular mycorrhizal fungus.</title>
        <authorList>
            <person name="Chen E.C."/>
            <person name="Morin E."/>
            <person name="Beaudet D."/>
            <person name="Noel J."/>
            <person name="Ndikumana S."/>
            <person name="Charron P."/>
            <person name="St-Onge C."/>
            <person name="Giorgi J."/>
            <person name="Grigoriev I.V."/>
            <person name="Roux C."/>
            <person name="Martin F.M."/>
            <person name="Corradi N."/>
        </authorList>
    </citation>
    <scope>NUCLEOTIDE SEQUENCE [LARGE SCALE GENOMIC DNA]</scope>
    <source>
        <strain evidence="2 3">A5</strain>
    </source>
</reference>
<proteinExistence type="predicted"/>
<evidence type="ECO:0000313" key="3">
    <source>
        <dbReference type="Proteomes" id="UP000232722"/>
    </source>
</evidence>
<organism evidence="2 3">
    <name type="scientific">Rhizophagus irregularis</name>
    <dbReference type="NCBI Taxonomy" id="588596"/>
    <lineage>
        <taxon>Eukaryota</taxon>
        <taxon>Fungi</taxon>
        <taxon>Fungi incertae sedis</taxon>
        <taxon>Mucoromycota</taxon>
        <taxon>Glomeromycotina</taxon>
        <taxon>Glomeromycetes</taxon>
        <taxon>Glomerales</taxon>
        <taxon>Glomeraceae</taxon>
        <taxon>Rhizophagus</taxon>
    </lineage>
</organism>
<reference evidence="2 3" key="1">
    <citation type="submission" date="2016-04" db="EMBL/GenBank/DDBJ databases">
        <title>Genome analyses suggest a sexual origin of heterokaryosis in a supposedly ancient asexual fungus.</title>
        <authorList>
            <person name="Ropars J."/>
            <person name="Sedzielewska K."/>
            <person name="Noel J."/>
            <person name="Charron P."/>
            <person name="Farinelli L."/>
            <person name="Marton T."/>
            <person name="Kruger M."/>
            <person name="Pelin A."/>
            <person name="Brachmann A."/>
            <person name="Corradi N."/>
        </authorList>
    </citation>
    <scope>NUCLEOTIDE SEQUENCE [LARGE SCALE GENOMIC DNA]</scope>
    <source>
        <strain evidence="2 3">A5</strain>
    </source>
</reference>
<dbReference type="Proteomes" id="UP000232722">
    <property type="component" value="Unassembled WGS sequence"/>
</dbReference>
<dbReference type="EMBL" id="LLXJ01001395">
    <property type="protein sequence ID" value="PKC02372.1"/>
    <property type="molecule type" value="Genomic_DNA"/>
</dbReference>